<evidence type="ECO:0000313" key="1">
    <source>
        <dbReference type="EMBL" id="SDC83961.1"/>
    </source>
</evidence>
<dbReference type="EMBL" id="FMZQ01000007">
    <property type="protein sequence ID" value="SDC83961.1"/>
    <property type="molecule type" value="Genomic_DNA"/>
</dbReference>
<keyword evidence="2" id="KW-1185">Reference proteome</keyword>
<evidence type="ECO:0000313" key="2">
    <source>
        <dbReference type="Proteomes" id="UP000199467"/>
    </source>
</evidence>
<name>A0A1G6PVG8_9GAMM</name>
<sequence>MTKTTLYALALLTSVAVVGSPSVYADSMTLPECAVNAAQASDVEMALYQSLMRNELGDPPRAAPCTFYERSAAVIASSLESQNGDRWAAVSLYLHGQVLPDDPVVKRVRAFYESK</sequence>
<protein>
    <submittedName>
        <fullName evidence="1">Uncharacterized protein</fullName>
    </submittedName>
</protein>
<reference evidence="2" key="1">
    <citation type="submission" date="2016-10" db="EMBL/GenBank/DDBJ databases">
        <authorList>
            <person name="Varghese N."/>
            <person name="Submissions S."/>
        </authorList>
    </citation>
    <scope>NUCLEOTIDE SEQUENCE [LARGE SCALE GENOMIC DNA]</scope>
    <source>
        <strain evidence="2">DSM 26382</strain>
    </source>
</reference>
<accession>A0A1G6PVG8</accession>
<dbReference type="RefSeq" id="WP_017362268.1">
    <property type="nucleotide sequence ID" value="NZ_FMZQ01000007.1"/>
</dbReference>
<dbReference type="GeneID" id="57609095"/>
<organism evidence="1 2">
    <name type="scientific">Ectopseudomonas chengduensis</name>
    <dbReference type="NCBI Taxonomy" id="489632"/>
    <lineage>
        <taxon>Bacteria</taxon>
        <taxon>Pseudomonadati</taxon>
        <taxon>Pseudomonadota</taxon>
        <taxon>Gammaproteobacteria</taxon>
        <taxon>Pseudomonadales</taxon>
        <taxon>Pseudomonadaceae</taxon>
        <taxon>Ectopseudomonas</taxon>
    </lineage>
</organism>
<proteinExistence type="predicted"/>
<gene>
    <name evidence="1" type="ORF">SAMN05216576_107107</name>
</gene>
<dbReference type="Proteomes" id="UP000199467">
    <property type="component" value="Unassembled WGS sequence"/>
</dbReference>
<dbReference type="AlphaFoldDB" id="A0A1G6PVG8"/>